<accession>J4H3P0</accession>
<dbReference type="GO" id="GO:0046872">
    <property type="term" value="F:metal ion binding"/>
    <property type="evidence" value="ECO:0007669"/>
    <property type="project" value="UniProtKB-KW"/>
</dbReference>
<keyword evidence="12" id="KW-0472">Membrane</keyword>
<feature type="compositionally biased region" description="Polar residues" evidence="15">
    <location>
        <begin position="173"/>
        <end position="188"/>
    </location>
</feature>
<organism evidence="17 18">
    <name type="scientific">Fibroporia radiculosa</name>
    <dbReference type="NCBI Taxonomy" id="599839"/>
    <lineage>
        <taxon>Eukaryota</taxon>
        <taxon>Fungi</taxon>
        <taxon>Dikarya</taxon>
        <taxon>Basidiomycota</taxon>
        <taxon>Agaricomycotina</taxon>
        <taxon>Agaricomycetes</taxon>
        <taxon>Polyporales</taxon>
        <taxon>Fibroporiaceae</taxon>
        <taxon>Fibroporia</taxon>
    </lineage>
</organism>
<protein>
    <recommendedName>
        <fullName evidence="14">sn-1-specific diacylglycerol lipase</fullName>
        <ecNumber evidence="14">3.1.1.116</ecNumber>
    </recommendedName>
</protein>
<evidence type="ECO:0000256" key="7">
    <source>
        <dbReference type="ARBA" id="ARBA00022801"/>
    </source>
</evidence>
<evidence type="ECO:0000256" key="5">
    <source>
        <dbReference type="ARBA" id="ARBA00022692"/>
    </source>
</evidence>
<proteinExistence type="predicted"/>
<dbReference type="GO" id="GO:0046340">
    <property type="term" value="P:diacylglycerol catabolic process"/>
    <property type="evidence" value="ECO:0007669"/>
    <property type="project" value="TreeGrafter"/>
</dbReference>
<evidence type="ECO:0000259" key="16">
    <source>
        <dbReference type="Pfam" id="PF01764"/>
    </source>
</evidence>
<dbReference type="EC" id="3.1.1.116" evidence="14"/>
<dbReference type="Gene3D" id="3.40.50.1820">
    <property type="entry name" value="alpha/beta hydrolase"/>
    <property type="match status" value="1"/>
</dbReference>
<dbReference type="InParanoid" id="J4H3P0"/>
<feature type="compositionally biased region" description="Acidic residues" evidence="15">
    <location>
        <begin position="266"/>
        <end position="279"/>
    </location>
</feature>
<dbReference type="Proteomes" id="UP000006352">
    <property type="component" value="Unassembled WGS sequence"/>
</dbReference>
<name>J4H3P0_9APHY</name>
<comment type="catalytic activity">
    <reaction evidence="13">
        <text>a 1,2-diacyl-sn-glycerol + H2O = a 2-acylglycerol + a fatty acid + H(+)</text>
        <dbReference type="Rhea" id="RHEA:33275"/>
        <dbReference type="ChEBI" id="CHEBI:15377"/>
        <dbReference type="ChEBI" id="CHEBI:15378"/>
        <dbReference type="ChEBI" id="CHEBI:17389"/>
        <dbReference type="ChEBI" id="CHEBI:17815"/>
        <dbReference type="ChEBI" id="CHEBI:28868"/>
        <dbReference type="EC" id="3.1.1.116"/>
    </reaction>
    <physiologicalReaction direction="left-to-right" evidence="13">
        <dbReference type="Rhea" id="RHEA:33276"/>
    </physiologicalReaction>
</comment>
<evidence type="ECO:0000256" key="14">
    <source>
        <dbReference type="ARBA" id="ARBA00026104"/>
    </source>
</evidence>
<dbReference type="Pfam" id="PF01764">
    <property type="entry name" value="Lipase_3"/>
    <property type="match status" value="1"/>
</dbReference>
<reference evidence="17 18" key="1">
    <citation type="journal article" date="2012" name="Appl. Environ. Microbiol.">
        <title>Short-read sequencing for genomic analysis of the brown rot fungus Fibroporia radiculosa.</title>
        <authorList>
            <person name="Tang J.D."/>
            <person name="Perkins A.D."/>
            <person name="Sonstegard T.S."/>
            <person name="Schroeder S.G."/>
            <person name="Burgess S.C."/>
            <person name="Diehl S.V."/>
        </authorList>
    </citation>
    <scope>NUCLEOTIDE SEQUENCE [LARGE SCALE GENOMIC DNA]</scope>
    <source>
        <strain evidence="17 18">TFFH 294</strain>
    </source>
</reference>
<gene>
    <name evidence="17" type="ORF">FIBRA_05716</name>
</gene>
<evidence type="ECO:0000256" key="10">
    <source>
        <dbReference type="ARBA" id="ARBA00022989"/>
    </source>
</evidence>
<keyword evidence="10" id="KW-1133">Transmembrane helix</keyword>
<evidence type="ECO:0000256" key="9">
    <source>
        <dbReference type="ARBA" id="ARBA00022963"/>
    </source>
</evidence>
<keyword evidence="8" id="KW-0106">Calcium</keyword>
<dbReference type="EMBL" id="HE797118">
    <property type="protein sequence ID" value="CCM03579.1"/>
    <property type="molecule type" value="Genomic_DNA"/>
</dbReference>
<evidence type="ECO:0000256" key="15">
    <source>
        <dbReference type="SAM" id="MobiDB-lite"/>
    </source>
</evidence>
<dbReference type="CDD" id="cd00519">
    <property type="entry name" value="Lipase_3"/>
    <property type="match status" value="1"/>
</dbReference>
<feature type="domain" description="Fungal lipase-type" evidence="16">
    <location>
        <begin position="324"/>
        <end position="440"/>
    </location>
</feature>
<keyword evidence="18" id="KW-1185">Reference proteome</keyword>
<comment type="subcellular location">
    <subcellularLocation>
        <location evidence="2">Cell membrane</location>
        <topology evidence="2">Multi-pass membrane protein</topology>
    </subcellularLocation>
</comment>
<keyword evidence="7" id="KW-0378">Hydrolase</keyword>
<evidence type="ECO:0000256" key="12">
    <source>
        <dbReference type="ARBA" id="ARBA00023136"/>
    </source>
</evidence>
<evidence type="ECO:0000313" key="18">
    <source>
        <dbReference type="Proteomes" id="UP000006352"/>
    </source>
</evidence>
<keyword evidence="11" id="KW-0443">Lipid metabolism</keyword>
<evidence type="ECO:0000256" key="4">
    <source>
        <dbReference type="ARBA" id="ARBA00022553"/>
    </source>
</evidence>
<keyword evidence="5" id="KW-0812">Transmembrane</keyword>
<feature type="region of interest" description="Disordered" evidence="15">
    <location>
        <begin position="120"/>
        <end position="143"/>
    </location>
</feature>
<dbReference type="STRING" id="599839.J4H3P0"/>
<keyword evidence="6" id="KW-0479">Metal-binding</keyword>
<dbReference type="PANTHER" id="PTHR45792">
    <property type="entry name" value="DIACYLGLYCEROL LIPASE HOMOLOG-RELATED"/>
    <property type="match status" value="1"/>
</dbReference>
<feature type="compositionally biased region" description="Basic residues" evidence="15">
    <location>
        <begin position="246"/>
        <end position="256"/>
    </location>
</feature>
<keyword evidence="3" id="KW-1003">Cell membrane</keyword>
<keyword evidence="9" id="KW-0442">Lipid degradation</keyword>
<dbReference type="OrthoDB" id="438440at2759"/>
<dbReference type="SUPFAM" id="SSF53474">
    <property type="entry name" value="alpha/beta-Hydrolases"/>
    <property type="match status" value="1"/>
</dbReference>
<keyword evidence="4" id="KW-0597">Phosphoprotein</keyword>
<dbReference type="InterPro" id="IPR029058">
    <property type="entry name" value="AB_hydrolase_fold"/>
</dbReference>
<evidence type="ECO:0000256" key="1">
    <source>
        <dbReference type="ARBA" id="ARBA00001913"/>
    </source>
</evidence>
<evidence type="ECO:0000256" key="8">
    <source>
        <dbReference type="ARBA" id="ARBA00022837"/>
    </source>
</evidence>
<evidence type="ECO:0000256" key="3">
    <source>
        <dbReference type="ARBA" id="ARBA00022475"/>
    </source>
</evidence>
<feature type="region of interest" description="Disordered" evidence="15">
    <location>
        <begin position="164"/>
        <end position="196"/>
    </location>
</feature>
<dbReference type="GO" id="GO:0005886">
    <property type="term" value="C:plasma membrane"/>
    <property type="evidence" value="ECO:0007669"/>
    <property type="project" value="UniProtKB-SubCell"/>
</dbReference>
<evidence type="ECO:0000256" key="11">
    <source>
        <dbReference type="ARBA" id="ARBA00023098"/>
    </source>
</evidence>
<dbReference type="HOGENOM" id="CLU_021218_0_0_1"/>
<dbReference type="AlphaFoldDB" id="J4H3P0"/>
<dbReference type="GO" id="GO:0019369">
    <property type="term" value="P:arachidonate metabolic process"/>
    <property type="evidence" value="ECO:0007669"/>
    <property type="project" value="TreeGrafter"/>
</dbReference>
<comment type="cofactor">
    <cofactor evidence="1">
        <name>Ca(2+)</name>
        <dbReference type="ChEBI" id="CHEBI:29108"/>
    </cofactor>
</comment>
<evidence type="ECO:0000256" key="13">
    <source>
        <dbReference type="ARBA" id="ARBA00024531"/>
    </source>
</evidence>
<dbReference type="InterPro" id="IPR052214">
    <property type="entry name" value="DAG_Lipase-Related"/>
</dbReference>
<evidence type="ECO:0000256" key="6">
    <source>
        <dbReference type="ARBA" id="ARBA00022723"/>
    </source>
</evidence>
<feature type="region of interest" description="Disordered" evidence="15">
    <location>
        <begin position="241"/>
        <end position="320"/>
    </location>
</feature>
<evidence type="ECO:0000313" key="17">
    <source>
        <dbReference type="EMBL" id="CCM03579.1"/>
    </source>
</evidence>
<dbReference type="InterPro" id="IPR002921">
    <property type="entry name" value="Fungal_lipase-type"/>
</dbReference>
<dbReference type="GeneID" id="24098490"/>
<sequence>MAGESEQPHGDANVHITTDVIYPHGGGQIVTADIGEAATPISTPAVVTPNISSQLAFDDHPCMSNAELKQTLRRFSKLVLAGYGGPSLLFFGVSPWSSSMSNKSLRKEEVKLTDAIGASEAEASSSRFQPSCDADDSTSEPGKPSYSWWNVMMGKHDRDIFLKFANSHPPQPTTDMPDSSRSNPLQQPSRPPTAYIGNENLMPRFWVLTDHARREVVLVIRGTMSLNELAVDLTCEPTPFELHTASRPRSRSKSKVRAAQETDSNKDEDDSWSEVEEELGCIPGSFPIDISTPAPTERSPRQVHLPPPTNATTPDRPDDLDGSIHLVHGGMLKMARAMGAPGKPVHTAVREALRRNREYSLVLCGHSLGAGVAALLSLMWADPNTRLTHRYSGLPQRRAVSAYCFAPPCLTSPRLASIAGKHGLVTSFVYGHDIVSRLSLGSMRDLSRCCSWLCQAEVAHGEGHSAVTKRALRWKAGYGKDGDEDWFLAIRKTLEANMHMTQLFPPGQVFWALRDGDLHPSHRLREANGSMRSNRGEEKVRLFHVLDVERAFSQIVFARDMLSAHMPHQYDRVVHELL</sequence>
<dbReference type="PANTHER" id="PTHR45792:SF8">
    <property type="entry name" value="DIACYLGLYCEROL LIPASE-ALPHA"/>
    <property type="match status" value="1"/>
</dbReference>
<dbReference type="GO" id="GO:0016298">
    <property type="term" value="F:lipase activity"/>
    <property type="evidence" value="ECO:0007669"/>
    <property type="project" value="TreeGrafter"/>
</dbReference>
<evidence type="ECO:0000256" key="2">
    <source>
        <dbReference type="ARBA" id="ARBA00004651"/>
    </source>
</evidence>
<dbReference type="RefSeq" id="XP_012182862.1">
    <property type="nucleotide sequence ID" value="XM_012327472.1"/>
</dbReference>